<name>A0AAD9R507_ACRCE</name>
<evidence type="ECO:0000313" key="1">
    <source>
        <dbReference type="EMBL" id="KAK2573174.1"/>
    </source>
</evidence>
<gene>
    <name evidence="1" type="ORF">P5673_002224</name>
</gene>
<reference evidence="1" key="1">
    <citation type="journal article" date="2023" name="G3 (Bethesda)">
        <title>Whole genome assembly and annotation of the endangered Caribbean coral Acropora cervicornis.</title>
        <authorList>
            <person name="Selwyn J.D."/>
            <person name="Vollmer S.V."/>
        </authorList>
    </citation>
    <scope>NUCLEOTIDE SEQUENCE</scope>
    <source>
        <strain evidence="1">K2</strain>
    </source>
</reference>
<sequence length="73" mass="8327">MHKPAYQGYFFTTGNDINAPQCEHIYIDGVKYFVGAAFLKYKSLNVVIASHLGKTLQQEKCSLKRRDGFLIIE</sequence>
<dbReference type="Proteomes" id="UP001249851">
    <property type="component" value="Unassembled WGS sequence"/>
</dbReference>
<reference evidence="1" key="2">
    <citation type="journal article" date="2023" name="Science">
        <title>Genomic signatures of disease resistance in endangered staghorn corals.</title>
        <authorList>
            <person name="Vollmer S.V."/>
            <person name="Selwyn J.D."/>
            <person name="Despard B.A."/>
            <person name="Roesel C.L."/>
        </authorList>
    </citation>
    <scope>NUCLEOTIDE SEQUENCE</scope>
    <source>
        <strain evidence="1">K2</strain>
    </source>
</reference>
<comment type="caution">
    <text evidence="1">The sequence shown here is derived from an EMBL/GenBank/DDBJ whole genome shotgun (WGS) entry which is preliminary data.</text>
</comment>
<dbReference type="AlphaFoldDB" id="A0AAD9R507"/>
<dbReference type="EMBL" id="JARQWQ010000003">
    <property type="protein sequence ID" value="KAK2573174.1"/>
    <property type="molecule type" value="Genomic_DNA"/>
</dbReference>
<keyword evidence="2" id="KW-1185">Reference proteome</keyword>
<evidence type="ECO:0000313" key="2">
    <source>
        <dbReference type="Proteomes" id="UP001249851"/>
    </source>
</evidence>
<proteinExistence type="predicted"/>
<organism evidence="1 2">
    <name type="scientific">Acropora cervicornis</name>
    <name type="common">Staghorn coral</name>
    <dbReference type="NCBI Taxonomy" id="6130"/>
    <lineage>
        <taxon>Eukaryota</taxon>
        <taxon>Metazoa</taxon>
        <taxon>Cnidaria</taxon>
        <taxon>Anthozoa</taxon>
        <taxon>Hexacorallia</taxon>
        <taxon>Scleractinia</taxon>
        <taxon>Astrocoeniina</taxon>
        <taxon>Acroporidae</taxon>
        <taxon>Acropora</taxon>
    </lineage>
</organism>
<protein>
    <submittedName>
        <fullName evidence="1">Uncharacterized protein</fullName>
    </submittedName>
</protein>
<accession>A0AAD9R507</accession>